<protein>
    <submittedName>
        <fullName evidence="1">Uncharacterized protein</fullName>
    </submittedName>
</protein>
<name>H2KVT4_CLOSI</name>
<feature type="non-terminal residue" evidence="1">
    <location>
        <position position="1"/>
    </location>
</feature>
<evidence type="ECO:0000313" key="1">
    <source>
        <dbReference type="EMBL" id="GAA37385.2"/>
    </source>
</evidence>
<keyword evidence="2" id="KW-1185">Reference proteome</keyword>
<organism evidence="1 2">
    <name type="scientific">Clonorchis sinensis</name>
    <name type="common">Chinese liver fluke</name>
    <dbReference type="NCBI Taxonomy" id="79923"/>
    <lineage>
        <taxon>Eukaryota</taxon>
        <taxon>Metazoa</taxon>
        <taxon>Spiralia</taxon>
        <taxon>Lophotrochozoa</taxon>
        <taxon>Platyhelminthes</taxon>
        <taxon>Trematoda</taxon>
        <taxon>Digenea</taxon>
        <taxon>Opisthorchiida</taxon>
        <taxon>Opisthorchiata</taxon>
        <taxon>Opisthorchiidae</taxon>
        <taxon>Clonorchis</taxon>
    </lineage>
</organism>
<evidence type="ECO:0000313" key="2">
    <source>
        <dbReference type="Proteomes" id="UP000008909"/>
    </source>
</evidence>
<proteinExistence type="predicted"/>
<dbReference type="EMBL" id="DF144954">
    <property type="protein sequence ID" value="GAA37385.2"/>
    <property type="molecule type" value="Genomic_DNA"/>
</dbReference>
<reference evidence="1" key="1">
    <citation type="journal article" date="2011" name="Genome Biol.">
        <title>The draft genome of the carcinogenic human liver fluke Clonorchis sinensis.</title>
        <authorList>
            <person name="Wang X."/>
            <person name="Chen W."/>
            <person name="Huang Y."/>
            <person name="Sun J."/>
            <person name="Men J."/>
            <person name="Liu H."/>
            <person name="Luo F."/>
            <person name="Guo L."/>
            <person name="Lv X."/>
            <person name="Deng C."/>
            <person name="Zhou C."/>
            <person name="Fan Y."/>
            <person name="Li X."/>
            <person name="Huang L."/>
            <person name="Hu Y."/>
            <person name="Liang C."/>
            <person name="Hu X."/>
            <person name="Xu J."/>
            <person name="Yu X."/>
        </authorList>
    </citation>
    <scope>NUCLEOTIDE SEQUENCE [LARGE SCALE GENOMIC DNA]</scope>
    <source>
        <strain evidence="1">Henan</strain>
    </source>
</reference>
<accession>H2KVT4</accession>
<gene>
    <name evidence="1" type="ORF">CLF_113072</name>
</gene>
<dbReference type="AlphaFoldDB" id="H2KVT4"/>
<sequence length="246" mass="27096">YQTVCAMPEKRMHGPLTHELWTGSILESRYVAESTELCGLAVAAIACENPSVLMARSANVVLMSDVVAQYALHVPGEPAPPNYRSLKVLLRLSAYRLACLYFQPTGLEAYKGMPVNCSNRLSMSRLVYIPSSYGLTVNLASCSPGTIFEEPSHKVAEDFSTADNRFRSSGLISFQSLNHCCISEQQLTMSDLMDQSLFCFTFGDIRFSIAGKLTSTVISVPMSRNLGQNVIFGRTLRSVNRLQGLF</sequence>
<dbReference type="Proteomes" id="UP000008909">
    <property type="component" value="Unassembled WGS sequence"/>
</dbReference>